<evidence type="ECO:0000256" key="1">
    <source>
        <dbReference type="SAM" id="MobiDB-lite"/>
    </source>
</evidence>
<evidence type="ECO:0000313" key="2">
    <source>
        <dbReference type="EMBL" id="PIO10005.1"/>
    </source>
</evidence>
<dbReference type="EMBL" id="KZ369572">
    <property type="protein sequence ID" value="PIO10005.1"/>
    <property type="molecule type" value="Genomic_DNA"/>
</dbReference>
<reference evidence="3" key="1">
    <citation type="journal article" date="2017" name="Nat. Commun.">
        <title>The North American bullfrog draft genome provides insight into hormonal regulation of long noncoding RNA.</title>
        <authorList>
            <person name="Hammond S.A."/>
            <person name="Warren R.L."/>
            <person name="Vandervalk B.P."/>
            <person name="Kucuk E."/>
            <person name="Khan H."/>
            <person name="Gibb E.A."/>
            <person name="Pandoh P."/>
            <person name="Kirk H."/>
            <person name="Zhao Y."/>
            <person name="Jones M."/>
            <person name="Mungall A.J."/>
            <person name="Coope R."/>
            <person name="Pleasance S."/>
            <person name="Moore R.A."/>
            <person name="Holt R.A."/>
            <person name="Round J.M."/>
            <person name="Ohora S."/>
            <person name="Walle B.V."/>
            <person name="Veldhoen N."/>
            <person name="Helbing C.C."/>
            <person name="Birol I."/>
        </authorList>
    </citation>
    <scope>NUCLEOTIDE SEQUENCE [LARGE SCALE GENOMIC DNA]</scope>
</reference>
<feature type="region of interest" description="Disordered" evidence="1">
    <location>
        <begin position="24"/>
        <end position="54"/>
    </location>
</feature>
<dbReference type="AlphaFoldDB" id="A0A2G9Q366"/>
<keyword evidence="3" id="KW-1185">Reference proteome</keyword>
<evidence type="ECO:0000313" key="3">
    <source>
        <dbReference type="Proteomes" id="UP000228934"/>
    </source>
</evidence>
<gene>
    <name evidence="2" type="ORF">AB205_0160560</name>
</gene>
<proteinExistence type="predicted"/>
<feature type="non-terminal residue" evidence="2">
    <location>
        <position position="1"/>
    </location>
</feature>
<organism evidence="2 3">
    <name type="scientific">Aquarana catesbeiana</name>
    <name type="common">American bullfrog</name>
    <name type="synonym">Rana catesbeiana</name>
    <dbReference type="NCBI Taxonomy" id="8400"/>
    <lineage>
        <taxon>Eukaryota</taxon>
        <taxon>Metazoa</taxon>
        <taxon>Chordata</taxon>
        <taxon>Craniata</taxon>
        <taxon>Vertebrata</taxon>
        <taxon>Euteleostomi</taxon>
        <taxon>Amphibia</taxon>
        <taxon>Batrachia</taxon>
        <taxon>Anura</taxon>
        <taxon>Neobatrachia</taxon>
        <taxon>Ranoidea</taxon>
        <taxon>Ranidae</taxon>
        <taxon>Aquarana</taxon>
    </lineage>
</organism>
<accession>A0A2G9Q366</accession>
<protein>
    <submittedName>
        <fullName evidence="2">Uncharacterized protein</fullName>
    </submittedName>
</protein>
<sequence length="84" mass="9180">GAHTGAPVYTIGVSPSVKLVQNRGEKTWRTPLIRGDNSPPPQEEGEIPQTHTEEDEGDVIKIVTTTGDRDVVDEGHFTSEVPRF</sequence>
<dbReference type="Proteomes" id="UP000228934">
    <property type="component" value="Unassembled WGS sequence"/>
</dbReference>
<name>A0A2G9Q366_AQUCT</name>